<feature type="compositionally biased region" description="Low complexity" evidence="3">
    <location>
        <begin position="146"/>
        <end position="161"/>
    </location>
</feature>
<evidence type="ECO:0000256" key="3">
    <source>
        <dbReference type="SAM" id="MobiDB-lite"/>
    </source>
</evidence>
<keyword evidence="4" id="KW-0966">Cell projection</keyword>
<dbReference type="EMBL" id="JBHSLD010000009">
    <property type="protein sequence ID" value="MFC5381509.1"/>
    <property type="molecule type" value="Genomic_DNA"/>
</dbReference>
<reference evidence="5" key="1">
    <citation type="journal article" date="2019" name="Int. J. Syst. Evol. Microbiol.">
        <title>The Global Catalogue of Microorganisms (GCM) 10K type strain sequencing project: providing services to taxonomists for standard genome sequencing and annotation.</title>
        <authorList>
            <consortium name="The Broad Institute Genomics Platform"/>
            <consortium name="The Broad Institute Genome Sequencing Center for Infectious Disease"/>
            <person name="Wu L."/>
            <person name="Ma J."/>
        </authorList>
    </citation>
    <scope>NUCLEOTIDE SEQUENCE [LARGE SCALE GENOMIC DNA]</scope>
    <source>
        <strain evidence="5">CCUG 43114</strain>
    </source>
</reference>
<evidence type="ECO:0000313" key="5">
    <source>
        <dbReference type="Proteomes" id="UP001596122"/>
    </source>
</evidence>
<accession>A0ABW0GPG7</accession>
<evidence type="ECO:0000256" key="2">
    <source>
        <dbReference type="ARBA" id="ARBA00022795"/>
    </source>
</evidence>
<dbReference type="Proteomes" id="UP001596122">
    <property type="component" value="Unassembled WGS sequence"/>
</dbReference>
<keyword evidence="2" id="KW-1005">Bacterial flagellum biogenesis</keyword>
<sequence>MTVPTSGLVTGSLQTTAYQPQSTAPTAGDELGKDAFLKLLVAQLRYQDPLNPAEGAEFIAQTAQFTQVEKLQEVADATAGSYALQQRWGAAAAVGADVTFLAADGVPATGTVVAAVLTGDEPVLKVKTGTTTTEVPFGKVQELLAPGSRTTSTTESTTPGTDAAPSA</sequence>
<gene>
    <name evidence="4" type="ORF">ACFPJ6_11960</name>
</gene>
<keyword evidence="5" id="KW-1185">Reference proteome</keyword>
<organism evidence="4 5">
    <name type="scientific">Aquipuribacter nitratireducens</name>
    <dbReference type="NCBI Taxonomy" id="650104"/>
    <lineage>
        <taxon>Bacteria</taxon>
        <taxon>Bacillati</taxon>
        <taxon>Actinomycetota</taxon>
        <taxon>Actinomycetes</taxon>
        <taxon>Micrococcales</taxon>
        <taxon>Intrasporangiaceae</taxon>
        <taxon>Aquipuribacter</taxon>
    </lineage>
</organism>
<proteinExistence type="inferred from homology"/>
<comment type="similarity">
    <text evidence="1">Belongs to the FlgD family.</text>
</comment>
<dbReference type="RefSeq" id="WP_340269395.1">
    <property type="nucleotide sequence ID" value="NZ_JBBEOG010000004.1"/>
</dbReference>
<comment type="caution">
    <text evidence="4">The sequence shown here is derived from an EMBL/GenBank/DDBJ whole genome shotgun (WGS) entry which is preliminary data.</text>
</comment>
<evidence type="ECO:0000313" key="4">
    <source>
        <dbReference type="EMBL" id="MFC5381509.1"/>
    </source>
</evidence>
<dbReference type="Pfam" id="PF03963">
    <property type="entry name" value="FlgD"/>
    <property type="match status" value="1"/>
</dbReference>
<protein>
    <submittedName>
        <fullName evidence="4">Flagellar hook assembly protein FlgD</fullName>
    </submittedName>
</protein>
<dbReference type="InterPro" id="IPR005648">
    <property type="entry name" value="FlgD"/>
</dbReference>
<keyword evidence="4" id="KW-0969">Cilium</keyword>
<keyword evidence="4" id="KW-0282">Flagellum</keyword>
<feature type="region of interest" description="Disordered" evidence="3">
    <location>
        <begin position="142"/>
        <end position="167"/>
    </location>
</feature>
<evidence type="ECO:0000256" key="1">
    <source>
        <dbReference type="ARBA" id="ARBA00010577"/>
    </source>
</evidence>
<name>A0ABW0GPG7_9MICO</name>